<dbReference type="InterPro" id="IPR036397">
    <property type="entry name" value="RNaseH_sf"/>
</dbReference>
<dbReference type="Gene3D" id="3.30.420.10">
    <property type="entry name" value="Ribonuclease H-like superfamily/Ribonuclease H"/>
    <property type="match status" value="1"/>
</dbReference>
<name>A0A8X6VUL5_TRICX</name>
<keyword evidence="2" id="KW-1185">Reference proteome</keyword>
<evidence type="ECO:0000313" key="2">
    <source>
        <dbReference type="Proteomes" id="UP000887159"/>
    </source>
</evidence>
<evidence type="ECO:0000313" key="1">
    <source>
        <dbReference type="EMBL" id="GFY22734.1"/>
    </source>
</evidence>
<gene>
    <name evidence="1" type="ORF">TNCV_2179951</name>
</gene>
<accession>A0A8X6VUL5</accession>
<dbReference type="EMBL" id="BMAU01021361">
    <property type="protein sequence ID" value="GFY22734.1"/>
    <property type="molecule type" value="Genomic_DNA"/>
</dbReference>
<sequence>MNSQSVPLSASRDKMIKWSAAIKRLGSTGVEHLWDFLEPKIRRHNISNKDMLKSVLKDEWEKISAEETTKIVHLMPK</sequence>
<reference evidence="1" key="1">
    <citation type="submission" date="2020-08" db="EMBL/GenBank/DDBJ databases">
        <title>Multicomponent nature underlies the extraordinary mechanical properties of spider dragline silk.</title>
        <authorList>
            <person name="Kono N."/>
            <person name="Nakamura H."/>
            <person name="Mori M."/>
            <person name="Yoshida Y."/>
            <person name="Ohtoshi R."/>
            <person name="Malay A.D."/>
            <person name="Moran D.A.P."/>
            <person name="Tomita M."/>
            <person name="Numata K."/>
            <person name="Arakawa K."/>
        </authorList>
    </citation>
    <scope>NUCLEOTIDE SEQUENCE</scope>
</reference>
<comment type="caution">
    <text evidence="1">The sequence shown here is derived from an EMBL/GenBank/DDBJ whole genome shotgun (WGS) entry which is preliminary data.</text>
</comment>
<proteinExistence type="predicted"/>
<dbReference type="GO" id="GO:0003676">
    <property type="term" value="F:nucleic acid binding"/>
    <property type="evidence" value="ECO:0007669"/>
    <property type="project" value="InterPro"/>
</dbReference>
<dbReference type="AlphaFoldDB" id="A0A8X6VUL5"/>
<dbReference type="Proteomes" id="UP000887159">
    <property type="component" value="Unassembled WGS sequence"/>
</dbReference>
<organism evidence="1 2">
    <name type="scientific">Trichonephila clavipes</name>
    <name type="common">Golden silk orbweaver</name>
    <name type="synonym">Nephila clavipes</name>
    <dbReference type="NCBI Taxonomy" id="2585209"/>
    <lineage>
        <taxon>Eukaryota</taxon>
        <taxon>Metazoa</taxon>
        <taxon>Ecdysozoa</taxon>
        <taxon>Arthropoda</taxon>
        <taxon>Chelicerata</taxon>
        <taxon>Arachnida</taxon>
        <taxon>Araneae</taxon>
        <taxon>Araneomorphae</taxon>
        <taxon>Entelegynae</taxon>
        <taxon>Araneoidea</taxon>
        <taxon>Nephilidae</taxon>
        <taxon>Trichonephila</taxon>
    </lineage>
</organism>
<protein>
    <submittedName>
        <fullName evidence="1">Uncharacterized protein</fullName>
    </submittedName>
</protein>